<dbReference type="GO" id="GO:0090090">
    <property type="term" value="P:negative regulation of canonical Wnt signaling pathway"/>
    <property type="evidence" value="ECO:0007669"/>
    <property type="project" value="InterPro"/>
</dbReference>
<dbReference type="GO" id="GO:0097546">
    <property type="term" value="C:ciliary base"/>
    <property type="evidence" value="ECO:0007669"/>
    <property type="project" value="TreeGrafter"/>
</dbReference>
<dbReference type="GO" id="GO:0097730">
    <property type="term" value="C:non-motile cilium"/>
    <property type="evidence" value="ECO:0007669"/>
    <property type="project" value="InterPro"/>
</dbReference>
<dbReference type="AlphaFoldDB" id="T1IZU8"/>
<reference evidence="3" key="2">
    <citation type="submission" date="2015-02" db="UniProtKB">
        <authorList>
            <consortium name="EnsemblMetazoa"/>
        </authorList>
    </citation>
    <scope>IDENTIFICATION</scope>
</reference>
<dbReference type="EMBL" id="JH431724">
    <property type="status" value="NOT_ANNOTATED_CDS"/>
    <property type="molecule type" value="Genomic_DNA"/>
</dbReference>
<dbReference type="PANTHER" id="PTHR31043:SF3">
    <property type="entry name" value="NEPHROCYSTIN-4"/>
    <property type="match status" value="1"/>
</dbReference>
<dbReference type="PhylomeDB" id="T1IZU8"/>
<dbReference type="HOGENOM" id="CLU_004882_0_0_1"/>
<reference evidence="4" key="1">
    <citation type="submission" date="2011-05" db="EMBL/GenBank/DDBJ databases">
        <authorList>
            <person name="Richards S.R."/>
            <person name="Qu J."/>
            <person name="Jiang H."/>
            <person name="Jhangiani S.N."/>
            <person name="Agravi P."/>
            <person name="Goodspeed R."/>
            <person name="Gross S."/>
            <person name="Mandapat C."/>
            <person name="Jackson L."/>
            <person name="Mathew T."/>
            <person name="Pu L."/>
            <person name="Thornton R."/>
            <person name="Saada N."/>
            <person name="Wilczek-Boney K.B."/>
            <person name="Lee S."/>
            <person name="Kovar C."/>
            <person name="Wu Y."/>
            <person name="Scherer S.E."/>
            <person name="Worley K.C."/>
            <person name="Muzny D.M."/>
            <person name="Gibbs R."/>
        </authorList>
    </citation>
    <scope>NUCLEOTIDE SEQUENCE</scope>
    <source>
        <strain evidence="4">Brora</strain>
    </source>
</reference>
<dbReference type="PANTHER" id="PTHR31043">
    <property type="entry name" value="NEPHROCYSTIN-4"/>
    <property type="match status" value="1"/>
</dbReference>
<evidence type="ECO:0000313" key="4">
    <source>
        <dbReference type="Proteomes" id="UP000014500"/>
    </source>
</evidence>
<feature type="domain" description="NPHP4 C2-like" evidence="2">
    <location>
        <begin position="499"/>
        <end position="669"/>
    </location>
</feature>
<dbReference type="GO" id="GO:1904491">
    <property type="term" value="P:protein localization to ciliary transition zone"/>
    <property type="evidence" value="ECO:0007669"/>
    <property type="project" value="TreeGrafter"/>
</dbReference>
<dbReference type="eggNOG" id="ENOG502QUNP">
    <property type="taxonomic scope" value="Eukaryota"/>
</dbReference>
<name>T1IZU8_STRMM</name>
<evidence type="ECO:0000256" key="1">
    <source>
        <dbReference type="SAM" id="MobiDB-lite"/>
    </source>
</evidence>
<proteinExistence type="predicted"/>
<dbReference type="STRING" id="126957.T1IZU8"/>
<dbReference type="InterPro" id="IPR058765">
    <property type="entry name" value="NPHP4_C2-like"/>
</dbReference>
<dbReference type="EnsemblMetazoa" id="SMAR006784-RA">
    <property type="protein sequence ID" value="SMAR006784-PA"/>
    <property type="gene ID" value="SMAR006784"/>
</dbReference>
<sequence length="777" mass="88754">MNSVPFISPAWDRIQRSSEDNIAFNLIIKSVENIPKSTPLVQESRRNYIVQIHLYDAVYKQFFGRICRGGIRKEENDNETINFKEEFYFHTSFCDENILLVIEVLEIVNCDEKCAGWTSMRLFRQLDEGLCVNNGVFGLGLFYGSCCSLLYVDSTPDFAPSSEKILGCQIDVSLAVFKPLLKISYLIPENYLVSQRELIPGVRNVNDNSCTLKGMRKLKRISLKPCTSCTIHDLNISIGITIDQFETQLRQHLITQNGQTFSDVEVTERRLQIGCHNGCDFIEEPHTYHLVSGSTSGPTRIASGKRHNWSFRSRQSRNFMLRNKIILNNIPAESGIKLIFVIEYVINISSTDTKIYSRKLNIGIFGAVWEIFPECFKSSSGTKNINLNTGNDDNIQQLLKILLYNAEIDSKETPSIKFSYQIGKKNKSKLRLSIESSDSVSTQTNPSVAVDDERNEEIDSPRVDDVCEVVGNVAQRIHPWGSRKTSGNRLSRSLHCFLSSFAPIIDRWNQPATLVDSEDGDAMDLFAEERDLLKRNEVVLQFLAFKKLNRSSKTRAITISFQFFQFDIYFTESLFLIPTNTPDEPCTLKQMENGKLKQIPEIRFVIDPSHWTNKTHDEFIDYLTKFNVNFDVFDSETQFYLGQCTTPIKNLCRGGREAVEFTRELEIVAPLDPNGVNGVTDDFSREICGYLYCKLGNIGQIADPINQYEFPVNIVKSGSRIGQNDHVIKARSLRDVRESSEKKVNENWEEKLRKLNRMEIVRAAHPDGKMMKLFQAV</sequence>
<organism evidence="3 4">
    <name type="scientific">Strigamia maritima</name>
    <name type="common">European centipede</name>
    <name type="synonym">Geophilus maritimus</name>
    <dbReference type="NCBI Taxonomy" id="126957"/>
    <lineage>
        <taxon>Eukaryota</taxon>
        <taxon>Metazoa</taxon>
        <taxon>Ecdysozoa</taxon>
        <taxon>Arthropoda</taxon>
        <taxon>Myriapoda</taxon>
        <taxon>Chilopoda</taxon>
        <taxon>Pleurostigmophora</taxon>
        <taxon>Geophilomorpha</taxon>
        <taxon>Linotaeniidae</taxon>
        <taxon>Strigamia</taxon>
    </lineage>
</organism>
<dbReference type="Proteomes" id="UP000014500">
    <property type="component" value="Unassembled WGS sequence"/>
</dbReference>
<keyword evidence="4" id="KW-1185">Reference proteome</keyword>
<accession>T1IZU8</accession>
<feature type="compositionally biased region" description="Polar residues" evidence="1">
    <location>
        <begin position="436"/>
        <end position="447"/>
    </location>
</feature>
<dbReference type="GO" id="GO:0035869">
    <property type="term" value="C:ciliary transition zone"/>
    <property type="evidence" value="ECO:0007669"/>
    <property type="project" value="TreeGrafter"/>
</dbReference>
<evidence type="ECO:0000313" key="3">
    <source>
        <dbReference type="EnsemblMetazoa" id="SMAR006784-PA"/>
    </source>
</evidence>
<feature type="region of interest" description="Disordered" evidence="1">
    <location>
        <begin position="436"/>
        <end position="455"/>
    </location>
</feature>
<dbReference type="GO" id="GO:0036064">
    <property type="term" value="C:ciliary basal body"/>
    <property type="evidence" value="ECO:0007669"/>
    <property type="project" value="TreeGrafter"/>
</dbReference>
<protein>
    <recommendedName>
        <fullName evidence="2">NPHP4 C2-like domain-containing protein</fullName>
    </recommendedName>
</protein>
<dbReference type="InterPro" id="IPR029775">
    <property type="entry name" value="NPHP4"/>
</dbReference>
<evidence type="ECO:0000259" key="2">
    <source>
        <dbReference type="Pfam" id="PF26186"/>
    </source>
</evidence>
<dbReference type="Pfam" id="PF26186">
    <property type="entry name" value="NPHP4_C2_3rd"/>
    <property type="match status" value="1"/>
</dbReference>